<organism evidence="1 2">
    <name type="scientific">Mycobacterium phage DS6A</name>
    <dbReference type="NCBI Taxonomy" id="45764"/>
    <lineage>
        <taxon>Viruses</taxon>
        <taxon>Duplodnaviria</taxon>
        <taxon>Heunggongvirae</taxon>
        <taxon>Uroviricota</taxon>
        <taxon>Caudoviricetes</taxon>
        <taxon>Hnatkovirus</taxon>
        <taxon>Hnatkovirus DS6A</taxon>
    </lineage>
</organism>
<name>G8I4F7_9CAUD</name>
<dbReference type="RefSeq" id="YP_009018735.1">
    <property type="nucleotide sequence ID" value="NC_023744.1"/>
</dbReference>
<dbReference type="EMBL" id="JN698994">
    <property type="protein sequence ID" value="AER47601.1"/>
    <property type="molecule type" value="Genomic_DNA"/>
</dbReference>
<keyword evidence="2" id="KW-1185">Reference proteome</keyword>
<accession>G8I4F7</accession>
<evidence type="ECO:0000313" key="2">
    <source>
        <dbReference type="Proteomes" id="UP000005857"/>
    </source>
</evidence>
<dbReference type="GeneID" id="18990045"/>
<reference evidence="1 2" key="1">
    <citation type="journal article" date="2012" name="J. Virol.">
        <title>Complete Genome Sequences of 138 Mycobacteriophages.</title>
        <authorList>
            <consortium name="the Science Education Alliance Phage Hunters Advancing Genomics and Evolutionary Science Program"/>
            <consortium name="the KwaZulu-Natal Research Institute for Tuberculosis and HIV Mycobacterial Genetics Course Students"/>
            <consortium name="the Phage Hunters Integrating Research and Education Program"/>
            <person name="Hatfull G.F."/>
        </authorList>
    </citation>
    <scope>NUCLEOTIDE SEQUENCE [LARGE SCALE GENOMIC DNA]</scope>
</reference>
<evidence type="ECO:0000313" key="1">
    <source>
        <dbReference type="EMBL" id="AER47601.1"/>
    </source>
</evidence>
<dbReference type="Proteomes" id="UP000005857">
    <property type="component" value="Segment"/>
</dbReference>
<proteinExistence type="predicted"/>
<protein>
    <submittedName>
        <fullName evidence="1">Uncharacterized protein</fullName>
    </submittedName>
</protein>
<dbReference type="KEGG" id="vg:18990045"/>
<sequence>MLGGMGRKRKGVLYLTVTAGDGAVLVAEVGRKDETAAREFAARFNTVSSGS</sequence>
<gene>
    <name evidence="1" type="primary">47</name>
    <name evidence="1" type="ORF">DS6A_47</name>
</gene>